<dbReference type="PANTHER" id="PTHR10509">
    <property type="entry name" value="O-METHYLTRANSFERASE-RELATED"/>
    <property type="match status" value="1"/>
</dbReference>
<dbReference type="InterPro" id="IPR029063">
    <property type="entry name" value="SAM-dependent_MTases_sf"/>
</dbReference>
<dbReference type="CDD" id="cd02440">
    <property type="entry name" value="AdoMet_MTases"/>
    <property type="match status" value="1"/>
</dbReference>
<dbReference type="EMBL" id="JYON01000029">
    <property type="protein sequence ID" value="KJH70007.1"/>
    <property type="molecule type" value="Genomic_DNA"/>
</dbReference>
<keyword evidence="2 4" id="KW-0808">Transferase</keyword>
<dbReference type="AlphaFoldDB" id="A0A0D8ZNT0"/>
<dbReference type="GO" id="GO:0032259">
    <property type="term" value="P:methylation"/>
    <property type="evidence" value="ECO:0007669"/>
    <property type="project" value="UniProtKB-KW"/>
</dbReference>
<dbReference type="PROSITE" id="PS51682">
    <property type="entry name" value="SAM_OMT_I"/>
    <property type="match status" value="1"/>
</dbReference>
<evidence type="ECO:0000256" key="2">
    <source>
        <dbReference type="ARBA" id="ARBA00022679"/>
    </source>
</evidence>
<dbReference type="GO" id="GO:0008757">
    <property type="term" value="F:S-adenosylmethionine-dependent methyltransferase activity"/>
    <property type="evidence" value="ECO:0007669"/>
    <property type="project" value="TreeGrafter"/>
</dbReference>
<keyword evidence="1 4" id="KW-0489">Methyltransferase</keyword>
<reference evidence="4 5" key="1">
    <citation type="submission" date="2015-02" db="EMBL/GenBank/DDBJ databases">
        <title>Draft genome of a novel marine cyanobacterium (Chroococcales) isolated from South Atlantic Ocean.</title>
        <authorList>
            <person name="Rigonato J."/>
            <person name="Alvarenga D.O."/>
            <person name="Branco L.H."/>
            <person name="Varani A.M."/>
            <person name="Brandini F.P."/>
            <person name="Fiore M.F."/>
        </authorList>
    </citation>
    <scope>NUCLEOTIDE SEQUENCE [LARGE SCALE GENOMIC DNA]</scope>
    <source>
        <strain evidence="4 5">CENA595</strain>
    </source>
</reference>
<dbReference type="RefSeq" id="WP_045056551.1">
    <property type="nucleotide sequence ID" value="NZ_CAWMDP010000025.1"/>
</dbReference>
<dbReference type="GO" id="GO:0008171">
    <property type="term" value="F:O-methyltransferase activity"/>
    <property type="evidence" value="ECO:0007669"/>
    <property type="project" value="InterPro"/>
</dbReference>
<dbReference type="STRING" id="1618023.UH38_20465"/>
<accession>A0A0D8ZNT0</accession>
<dbReference type="Gene3D" id="3.40.50.150">
    <property type="entry name" value="Vaccinia Virus protein VP39"/>
    <property type="match status" value="1"/>
</dbReference>
<gene>
    <name evidence="4" type="ORF">UH38_20465</name>
</gene>
<organism evidence="4 5">
    <name type="scientific">Aliterella atlantica CENA595</name>
    <dbReference type="NCBI Taxonomy" id="1618023"/>
    <lineage>
        <taxon>Bacteria</taxon>
        <taxon>Bacillati</taxon>
        <taxon>Cyanobacteriota</taxon>
        <taxon>Cyanophyceae</taxon>
        <taxon>Chroococcidiopsidales</taxon>
        <taxon>Aliterellaceae</taxon>
        <taxon>Aliterella</taxon>
    </lineage>
</organism>
<dbReference type="OrthoDB" id="9799672at2"/>
<sequence>MSKQTIGIDNQLYDYLLSVSLREAEVLRQLREETNLHIHKTMQIAPEQGQFMALLVQLLGATKTLDIGVFTGYSALCVALALPPDGKVIACDVNEEYTRVAQRYWQAGGVANKIDLKLAPALQTLEQLLASGQAETFDFAFIDADKPNYQQYYEKSLQLIRPGGLIAIDNVLWSGRVANPHDPDEDTQAIRTFNEKLYQDERVAISLVPIADGLTLALKKVCN</sequence>
<evidence type="ECO:0000313" key="4">
    <source>
        <dbReference type="EMBL" id="KJH70007.1"/>
    </source>
</evidence>
<name>A0A0D8ZNT0_9CYAN</name>
<dbReference type="PANTHER" id="PTHR10509:SF14">
    <property type="entry name" value="CAFFEOYL-COA O-METHYLTRANSFERASE 3-RELATED"/>
    <property type="match status" value="1"/>
</dbReference>
<dbReference type="InterPro" id="IPR050362">
    <property type="entry name" value="Cation-dep_OMT"/>
</dbReference>
<evidence type="ECO:0000256" key="3">
    <source>
        <dbReference type="ARBA" id="ARBA00022691"/>
    </source>
</evidence>
<protein>
    <submittedName>
        <fullName evidence="4">SAM-dependent methyltransferase</fullName>
    </submittedName>
</protein>
<dbReference type="InterPro" id="IPR002935">
    <property type="entry name" value="SAM_O-MeTrfase"/>
</dbReference>
<dbReference type="Pfam" id="PF01596">
    <property type="entry name" value="Methyltransf_3"/>
    <property type="match status" value="1"/>
</dbReference>
<proteinExistence type="predicted"/>
<keyword evidence="5" id="KW-1185">Reference proteome</keyword>
<evidence type="ECO:0000256" key="1">
    <source>
        <dbReference type="ARBA" id="ARBA00022603"/>
    </source>
</evidence>
<comment type="caution">
    <text evidence="4">The sequence shown here is derived from an EMBL/GenBank/DDBJ whole genome shotgun (WGS) entry which is preliminary data.</text>
</comment>
<keyword evidence="3" id="KW-0949">S-adenosyl-L-methionine</keyword>
<evidence type="ECO:0000313" key="5">
    <source>
        <dbReference type="Proteomes" id="UP000032452"/>
    </source>
</evidence>
<dbReference type="PATRIC" id="fig|1618023.3.peg.2148"/>
<dbReference type="Proteomes" id="UP000032452">
    <property type="component" value="Unassembled WGS sequence"/>
</dbReference>
<dbReference type="SUPFAM" id="SSF53335">
    <property type="entry name" value="S-adenosyl-L-methionine-dependent methyltransferases"/>
    <property type="match status" value="1"/>
</dbReference>